<evidence type="ECO:0000313" key="1">
    <source>
        <dbReference type="EMBL" id="KUM50907.1"/>
    </source>
</evidence>
<reference evidence="1" key="1">
    <citation type="journal article" date="2015" name="Genome Biol. Evol.">
        <title>Organellar Genomes of White Spruce (Picea glauca): Assembly and Annotation.</title>
        <authorList>
            <person name="Jackman S.D."/>
            <person name="Warren R.L."/>
            <person name="Gibb E.A."/>
            <person name="Vandervalk B.P."/>
            <person name="Mohamadi H."/>
            <person name="Chu J."/>
            <person name="Raymond A."/>
            <person name="Pleasance S."/>
            <person name="Coope R."/>
            <person name="Wildung M.R."/>
            <person name="Ritland C.E."/>
            <person name="Bousquet J."/>
            <person name="Jones S.J."/>
            <person name="Bohlmann J."/>
            <person name="Birol I."/>
        </authorList>
    </citation>
    <scope>NUCLEOTIDE SEQUENCE [LARGE SCALE GENOMIC DNA]</scope>
    <source>
        <tissue evidence="1">Flushing bud</tissue>
    </source>
</reference>
<gene>
    <name evidence="1" type="ORF">ABT39_MTgene753</name>
</gene>
<dbReference type="AlphaFoldDB" id="A0A101M4V2"/>
<sequence>MSLNLERIIPPDQMQLRVPLLLVLLLRLGKLKLPLPLLLLLMFALMQALYEICISACDGKTPYNLRSSFPSVEKAKLTPSPLFTSIILISSSNP</sequence>
<accession>A0A101M4V2</accession>
<comment type="caution">
    <text evidence="1">The sequence shown here is derived from an EMBL/GenBank/DDBJ whole genome shotgun (WGS) entry which is preliminary data.</text>
</comment>
<geneLocation type="mitochondrion" evidence="1"/>
<name>A0A101M4V2_PICGL</name>
<keyword evidence="1" id="KW-0496">Mitochondrion</keyword>
<organism evidence="1">
    <name type="scientific">Picea glauca</name>
    <name type="common">White spruce</name>
    <name type="synonym">Pinus glauca</name>
    <dbReference type="NCBI Taxonomy" id="3330"/>
    <lineage>
        <taxon>Eukaryota</taxon>
        <taxon>Viridiplantae</taxon>
        <taxon>Streptophyta</taxon>
        <taxon>Embryophyta</taxon>
        <taxon>Tracheophyta</taxon>
        <taxon>Spermatophyta</taxon>
        <taxon>Pinopsida</taxon>
        <taxon>Pinidae</taxon>
        <taxon>Conifers I</taxon>
        <taxon>Pinales</taxon>
        <taxon>Pinaceae</taxon>
        <taxon>Picea</taxon>
    </lineage>
</organism>
<protein>
    <submittedName>
        <fullName evidence="1">Uncharacterized protein</fullName>
    </submittedName>
</protein>
<proteinExistence type="predicted"/>
<dbReference type="EMBL" id="LKAM01000001">
    <property type="protein sequence ID" value="KUM50907.1"/>
    <property type="molecule type" value="Genomic_DNA"/>
</dbReference>